<feature type="region of interest" description="Disordered" evidence="6">
    <location>
        <begin position="1"/>
        <end position="25"/>
    </location>
</feature>
<dbReference type="SUPFAM" id="SSF52833">
    <property type="entry name" value="Thioredoxin-like"/>
    <property type="match status" value="1"/>
</dbReference>
<keyword evidence="7" id="KW-0472">Membrane</keyword>
<dbReference type="InterPro" id="IPR000866">
    <property type="entry name" value="AhpC/TSA"/>
</dbReference>
<dbReference type="EMBL" id="QQZY01000001">
    <property type="protein sequence ID" value="RDI76244.1"/>
    <property type="molecule type" value="Genomic_DNA"/>
</dbReference>
<name>A0A7M2Z2L7_9ACTN</name>
<comment type="caution">
    <text evidence="9">The sequence shown here is derived from an EMBL/GenBank/DDBJ whole genome shotgun (WGS) entry which is preliminary data.</text>
</comment>
<dbReference type="AlphaFoldDB" id="A0A7M2Z2L7"/>
<dbReference type="Pfam" id="PF00578">
    <property type="entry name" value="AhpC-TSA"/>
    <property type="match status" value="1"/>
</dbReference>
<accession>A0A7M2Z2L7</accession>
<comment type="subcellular location">
    <subcellularLocation>
        <location evidence="1">Cell envelope</location>
    </subcellularLocation>
</comment>
<organism evidence="9 10">
    <name type="scientific">Gaiella occulta</name>
    <dbReference type="NCBI Taxonomy" id="1002870"/>
    <lineage>
        <taxon>Bacteria</taxon>
        <taxon>Bacillati</taxon>
        <taxon>Actinomycetota</taxon>
        <taxon>Thermoleophilia</taxon>
        <taxon>Gaiellales</taxon>
        <taxon>Gaiellaceae</taxon>
        <taxon>Gaiella</taxon>
    </lineage>
</organism>
<dbReference type="RefSeq" id="WP_114795068.1">
    <property type="nucleotide sequence ID" value="NZ_QQZY01000001.1"/>
</dbReference>
<keyword evidence="5" id="KW-0676">Redox-active center</keyword>
<evidence type="ECO:0000256" key="5">
    <source>
        <dbReference type="ARBA" id="ARBA00023284"/>
    </source>
</evidence>
<dbReference type="CDD" id="cd02966">
    <property type="entry name" value="TlpA_like_family"/>
    <property type="match status" value="1"/>
</dbReference>
<dbReference type="OrthoDB" id="9796554at2"/>
<evidence type="ECO:0000256" key="7">
    <source>
        <dbReference type="SAM" id="Phobius"/>
    </source>
</evidence>
<dbReference type="GO" id="GO:0030313">
    <property type="term" value="C:cell envelope"/>
    <property type="evidence" value="ECO:0007669"/>
    <property type="project" value="UniProtKB-SubCell"/>
</dbReference>
<keyword evidence="3" id="KW-0735">Signal-anchor</keyword>
<evidence type="ECO:0000256" key="2">
    <source>
        <dbReference type="ARBA" id="ARBA00022748"/>
    </source>
</evidence>
<evidence type="ECO:0000259" key="8">
    <source>
        <dbReference type="PROSITE" id="PS51352"/>
    </source>
</evidence>
<reference evidence="10" key="2">
    <citation type="journal article" date="2019" name="MicrobiologyOpen">
        <title>High-quality draft genome sequence of Gaiella occulta isolated from a 150 meter deep mineral water borehole and comparison with the genome sequences of other deep-branching lineages of the phylum Actinobacteria.</title>
        <authorList>
            <person name="Severino R."/>
            <person name="Froufe H.J.C."/>
            <person name="Barroso C."/>
            <person name="Albuquerque L."/>
            <person name="Lobo-da-Cunha A."/>
            <person name="da Costa M.S."/>
            <person name="Egas C."/>
        </authorList>
    </citation>
    <scope>NUCLEOTIDE SEQUENCE [LARGE SCALE GENOMIC DNA]</scope>
    <source>
        <strain evidence="10">F2-233</strain>
    </source>
</reference>
<evidence type="ECO:0000313" key="9">
    <source>
        <dbReference type="EMBL" id="RDI76244.1"/>
    </source>
</evidence>
<dbReference type="PANTHER" id="PTHR42852:SF6">
    <property type="entry name" value="THIOL:DISULFIDE INTERCHANGE PROTEIN DSBE"/>
    <property type="match status" value="1"/>
</dbReference>
<dbReference type="GO" id="GO:0016209">
    <property type="term" value="F:antioxidant activity"/>
    <property type="evidence" value="ECO:0007669"/>
    <property type="project" value="InterPro"/>
</dbReference>
<evidence type="ECO:0000256" key="1">
    <source>
        <dbReference type="ARBA" id="ARBA00004196"/>
    </source>
</evidence>
<feature type="compositionally biased region" description="Low complexity" evidence="6">
    <location>
        <begin position="1"/>
        <end position="18"/>
    </location>
</feature>
<evidence type="ECO:0000256" key="3">
    <source>
        <dbReference type="ARBA" id="ARBA00022968"/>
    </source>
</evidence>
<dbReference type="InterPro" id="IPR050553">
    <property type="entry name" value="Thioredoxin_ResA/DsbE_sf"/>
</dbReference>
<dbReference type="GO" id="GO:0016491">
    <property type="term" value="F:oxidoreductase activity"/>
    <property type="evidence" value="ECO:0007669"/>
    <property type="project" value="InterPro"/>
</dbReference>
<evidence type="ECO:0000256" key="6">
    <source>
        <dbReference type="SAM" id="MobiDB-lite"/>
    </source>
</evidence>
<protein>
    <submittedName>
        <fullName evidence="9">Redoxin</fullName>
    </submittedName>
</protein>
<dbReference type="InterPro" id="IPR036249">
    <property type="entry name" value="Thioredoxin-like_sf"/>
</dbReference>
<sequence>MSGLDPAPIAGASPPAAAEETRSRRRIRPTHVAQAAAISLVAALLALLVWKLVAGSAGAGFVKAIERGERPSAPAFDLPVIWNRTELWPTAVRGAGDDGRLSLAELRGHPVVLNFWASWCIPCKEEAPAFDAAARAHRGKIAFLGLDVQDLVPDARRFLDTLDVPYASVRDGTPNSYSAYGLTGVPETYFIDARGRVVAHAVGALSRRELEASITALLAAPAS</sequence>
<proteinExistence type="predicted"/>
<keyword evidence="2" id="KW-0201">Cytochrome c-type biogenesis</keyword>
<evidence type="ECO:0000256" key="4">
    <source>
        <dbReference type="ARBA" id="ARBA00023157"/>
    </source>
</evidence>
<keyword evidence="7" id="KW-1133">Transmembrane helix</keyword>
<keyword evidence="7" id="KW-0812">Transmembrane</keyword>
<dbReference type="GO" id="GO:0017004">
    <property type="term" value="P:cytochrome complex assembly"/>
    <property type="evidence" value="ECO:0007669"/>
    <property type="project" value="UniProtKB-KW"/>
</dbReference>
<feature type="domain" description="Thioredoxin" evidence="8">
    <location>
        <begin position="67"/>
        <end position="219"/>
    </location>
</feature>
<dbReference type="PROSITE" id="PS51352">
    <property type="entry name" value="THIOREDOXIN_2"/>
    <property type="match status" value="1"/>
</dbReference>
<dbReference type="PANTHER" id="PTHR42852">
    <property type="entry name" value="THIOL:DISULFIDE INTERCHANGE PROTEIN DSBE"/>
    <property type="match status" value="1"/>
</dbReference>
<keyword evidence="4" id="KW-1015">Disulfide bond</keyword>
<gene>
    <name evidence="9" type="ORF">Gocc_0663</name>
</gene>
<dbReference type="Gene3D" id="3.40.30.10">
    <property type="entry name" value="Glutaredoxin"/>
    <property type="match status" value="1"/>
</dbReference>
<dbReference type="Proteomes" id="UP000254134">
    <property type="component" value="Unassembled WGS sequence"/>
</dbReference>
<feature type="transmembrane region" description="Helical" evidence="7">
    <location>
        <begin position="32"/>
        <end position="53"/>
    </location>
</feature>
<evidence type="ECO:0000313" key="10">
    <source>
        <dbReference type="Proteomes" id="UP000254134"/>
    </source>
</evidence>
<reference evidence="9 10" key="1">
    <citation type="submission" date="2018-07" db="EMBL/GenBank/DDBJ databases">
        <title>High-quality-draft genome sequence of Gaiella occulta.</title>
        <authorList>
            <person name="Severino R."/>
            <person name="Froufe H.J.C."/>
            <person name="Rainey F.A."/>
            <person name="Barroso C."/>
            <person name="Albuquerque L."/>
            <person name="Lobo-Da-Cunha A."/>
            <person name="Da Costa M.S."/>
            <person name="Egas C."/>
        </authorList>
    </citation>
    <scope>NUCLEOTIDE SEQUENCE [LARGE SCALE GENOMIC DNA]</scope>
    <source>
        <strain evidence="9 10">F2-233</strain>
    </source>
</reference>
<dbReference type="InterPro" id="IPR013766">
    <property type="entry name" value="Thioredoxin_domain"/>
</dbReference>
<keyword evidence="10" id="KW-1185">Reference proteome</keyword>